<evidence type="ECO:0000313" key="2">
    <source>
        <dbReference type="EMBL" id="KAJ2864549.1"/>
    </source>
</evidence>
<keyword evidence="3" id="KW-1185">Reference proteome</keyword>
<dbReference type="Proteomes" id="UP001140074">
    <property type="component" value="Unassembled WGS sequence"/>
</dbReference>
<dbReference type="InterPro" id="IPR042120">
    <property type="entry name" value="MutL_C_dimsub"/>
</dbReference>
<accession>A0A9W8IL78</accession>
<evidence type="ECO:0000256" key="1">
    <source>
        <dbReference type="ARBA" id="ARBA00006082"/>
    </source>
</evidence>
<dbReference type="GO" id="GO:0016887">
    <property type="term" value="F:ATP hydrolysis activity"/>
    <property type="evidence" value="ECO:0007669"/>
    <property type="project" value="InterPro"/>
</dbReference>
<comment type="similarity">
    <text evidence="1">Belongs to the DNA mismatch repair MutL/HexB family.</text>
</comment>
<dbReference type="EMBL" id="JANBUY010000084">
    <property type="protein sequence ID" value="KAJ2864549.1"/>
    <property type="molecule type" value="Genomic_DNA"/>
</dbReference>
<dbReference type="InterPro" id="IPR036890">
    <property type="entry name" value="HATPase_C_sf"/>
</dbReference>
<dbReference type="PANTHER" id="PTHR10073">
    <property type="entry name" value="DNA MISMATCH REPAIR PROTEIN MLH, PMS, MUTL"/>
    <property type="match status" value="1"/>
</dbReference>
<dbReference type="InterPro" id="IPR038973">
    <property type="entry name" value="MutL/Mlh/Pms-like"/>
</dbReference>
<dbReference type="SUPFAM" id="SSF118116">
    <property type="entry name" value="DNA mismatch repair protein MutL"/>
    <property type="match status" value="1"/>
</dbReference>
<dbReference type="GO" id="GO:0032300">
    <property type="term" value="C:mismatch repair complex"/>
    <property type="evidence" value="ECO:0007669"/>
    <property type="project" value="InterPro"/>
</dbReference>
<dbReference type="InterPro" id="IPR037198">
    <property type="entry name" value="MutL_C_sf"/>
</dbReference>
<proteinExistence type="inferred from homology"/>
<reference evidence="2" key="1">
    <citation type="submission" date="2022-07" db="EMBL/GenBank/DDBJ databases">
        <title>Phylogenomic reconstructions and comparative analyses of Kickxellomycotina fungi.</title>
        <authorList>
            <person name="Reynolds N.K."/>
            <person name="Stajich J.E."/>
            <person name="Barry K."/>
            <person name="Grigoriev I.V."/>
            <person name="Crous P."/>
            <person name="Smith M.E."/>
        </authorList>
    </citation>
    <scope>NUCLEOTIDE SEQUENCE</scope>
    <source>
        <strain evidence="2">RSA 476</strain>
    </source>
</reference>
<dbReference type="Gene3D" id="3.30.565.10">
    <property type="entry name" value="Histidine kinase-like ATPase, C-terminal domain"/>
    <property type="match status" value="1"/>
</dbReference>
<evidence type="ECO:0008006" key="4">
    <source>
        <dbReference type="Google" id="ProtNLM"/>
    </source>
</evidence>
<sequence length="302" mass="33313">MALQQLSEDTASQIRSAAAIPDICELATALLDNSGYNTVVKVRDIFEAYPVRRKVIDGSAKRLLDDIKAQLQIRSLGHPRITLQLVAKPGDTVIFAYASAPSLNQRMLQIFGPAVALSMEALSLDYDGCSLMGSFSKAPMLYRIQHIFIDGHLVDPPELLIVARTAFPIRQSSRQPLSVLRVEHSERDSHYSEDERSICPIPFAGIGPTQLELFQGSSSGNIHEGLDVASLRVVGQADKKFIICQTDGWLVAIDQHAADERIRLEEHYDTVKFGDPLSAAECQSIVARLARCQFPEFCAHGR</sequence>
<protein>
    <recommendedName>
        <fullName evidence="4">MutL C-terminal dimerisation domain-containing protein</fullName>
    </recommendedName>
</protein>
<dbReference type="GO" id="GO:0006298">
    <property type="term" value="P:mismatch repair"/>
    <property type="evidence" value="ECO:0007669"/>
    <property type="project" value="InterPro"/>
</dbReference>
<evidence type="ECO:0000313" key="3">
    <source>
        <dbReference type="Proteomes" id="UP001140074"/>
    </source>
</evidence>
<name>A0A9W8IL78_9FUNG</name>
<dbReference type="GO" id="GO:0140664">
    <property type="term" value="F:ATP-dependent DNA damage sensor activity"/>
    <property type="evidence" value="ECO:0007669"/>
    <property type="project" value="InterPro"/>
</dbReference>
<organism evidence="2 3">
    <name type="scientific">Coemansia aciculifera</name>
    <dbReference type="NCBI Taxonomy" id="417176"/>
    <lineage>
        <taxon>Eukaryota</taxon>
        <taxon>Fungi</taxon>
        <taxon>Fungi incertae sedis</taxon>
        <taxon>Zoopagomycota</taxon>
        <taxon>Kickxellomycotina</taxon>
        <taxon>Kickxellomycetes</taxon>
        <taxon>Kickxellales</taxon>
        <taxon>Kickxellaceae</taxon>
        <taxon>Coemansia</taxon>
    </lineage>
</organism>
<dbReference type="Gene3D" id="3.30.1540.20">
    <property type="entry name" value="MutL, C-terminal domain, dimerisation subdomain"/>
    <property type="match status" value="1"/>
</dbReference>
<dbReference type="PANTHER" id="PTHR10073:SF47">
    <property type="entry name" value="DNA MISMATCH REPAIR PROTEIN MLH3"/>
    <property type="match status" value="1"/>
</dbReference>
<comment type="caution">
    <text evidence="2">The sequence shown here is derived from an EMBL/GenBank/DDBJ whole genome shotgun (WGS) entry which is preliminary data.</text>
</comment>
<gene>
    <name evidence="2" type="ORF">GGH94_002825</name>
</gene>
<dbReference type="AlphaFoldDB" id="A0A9W8IL78"/>